<gene>
    <name evidence="2" type="ORF">FU658_00475</name>
</gene>
<accession>A0A5C8KUN3</accession>
<dbReference type="EMBL" id="VRTS01000001">
    <property type="protein sequence ID" value="TXK65644.1"/>
    <property type="molecule type" value="Genomic_DNA"/>
</dbReference>
<feature type="compositionally biased region" description="Low complexity" evidence="1">
    <location>
        <begin position="53"/>
        <end position="64"/>
    </location>
</feature>
<proteinExistence type="predicted"/>
<dbReference type="Proteomes" id="UP000321248">
    <property type="component" value="Unassembled WGS sequence"/>
</dbReference>
<evidence type="ECO:0000313" key="3">
    <source>
        <dbReference type="Proteomes" id="UP000321248"/>
    </source>
</evidence>
<feature type="region of interest" description="Disordered" evidence="1">
    <location>
        <begin position="21"/>
        <end position="66"/>
    </location>
</feature>
<comment type="caution">
    <text evidence="2">The sequence shown here is derived from an EMBL/GenBank/DDBJ whole genome shotgun (WGS) entry which is preliminary data.</text>
</comment>
<name>A0A5C8KUN3_9GAMM</name>
<organism evidence="2 3">
    <name type="scientific">Alkalisalibacterium limincola</name>
    <dbReference type="NCBI Taxonomy" id="2699169"/>
    <lineage>
        <taxon>Bacteria</taxon>
        <taxon>Pseudomonadati</taxon>
        <taxon>Pseudomonadota</taxon>
        <taxon>Gammaproteobacteria</taxon>
        <taxon>Lysobacterales</taxon>
        <taxon>Lysobacteraceae</taxon>
        <taxon>Alkalisalibacterium</taxon>
    </lineage>
</organism>
<protein>
    <submittedName>
        <fullName evidence="2">Uncharacterized protein</fullName>
    </submittedName>
</protein>
<keyword evidence="3" id="KW-1185">Reference proteome</keyword>
<dbReference type="AlphaFoldDB" id="A0A5C8KUN3"/>
<evidence type="ECO:0000256" key="1">
    <source>
        <dbReference type="SAM" id="MobiDB-lite"/>
    </source>
</evidence>
<reference evidence="2 3" key="1">
    <citation type="submission" date="2019-08" db="EMBL/GenBank/DDBJ databases">
        <authorList>
            <person name="Karlyshev A.V."/>
        </authorList>
    </citation>
    <scope>NUCLEOTIDE SEQUENCE [LARGE SCALE GENOMIC DNA]</scope>
    <source>
        <strain evidence="2 3">Alg18-2.2</strain>
    </source>
</reference>
<sequence length="147" mass="15542">MPAAIVMMPARLDAQPVARPRRVLGTVRPSTSFDATEASDRASANTDSRPSRARPAARPCSVSATSPIAMTLTPSSAEAATQTHLRWCQPRTQPAKKICSSIEPASRTGTSRPMIQVGTARAPASQVSVVFGFISASPILVSRWAPM</sequence>
<evidence type="ECO:0000313" key="2">
    <source>
        <dbReference type="EMBL" id="TXK65644.1"/>
    </source>
</evidence>